<dbReference type="EMBL" id="JBEPMC010000002">
    <property type="protein sequence ID" value="MET3578148.1"/>
    <property type="molecule type" value="Genomic_DNA"/>
</dbReference>
<keyword evidence="7" id="KW-0808">Transferase</keyword>
<keyword evidence="3" id="KW-0450">Lipoyl</keyword>
<dbReference type="NCBIfam" id="NF011457">
    <property type="entry name" value="PRK14875.1"/>
    <property type="match status" value="1"/>
</dbReference>
<dbReference type="CDD" id="cd06849">
    <property type="entry name" value="lipoyl_domain"/>
    <property type="match status" value="2"/>
</dbReference>
<dbReference type="InterPro" id="IPR000073">
    <property type="entry name" value="AB_hydrolase_1"/>
</dbReference>
<dbReference type="InterPro" id="IPR029058">
    <property type="entry name" value="AB_hydrolase_fold"/>
</dbReference>
<dbReference type="SUPFAM" id="SSF51230">
    <property type="entry name" value="Single hybrid motif"/>
    <property type="match status" value="2"/>
</dbReference>
<dbReference type="PROSITE" id="PS51826">
    <property type="entry name" value="PSBD"/>
    <property type="match status" value="1"/>
</dbReference>
<evidence type="ECO:0000256" key="2">
    <source>
        <dbReference type="ARBA" id="ARBA00007317"/>
    </source>
</evidence>
<dbReference type="Proteomes" id="UP001549204">
    <property type="component" value="Unassembled WGS sequence"/>
</dbReference>
<sequence>MTERILKMPRLGETMEEGKVAGWLIKPGDRFRRGDAIIEIETDKTVAEYPALGDGILNETLASTGDVLAVGAPLARIDIGAGPDWTAADGDTDAEKPPSADTAPALETGLIETELEMPRLGETMEEGRIVKWLKAPGEAFTRGEAIIEIETDKTVAEFPALTDGTLVDILHGEGDIVTVGDAIARIRTVASHVPGPTHPAAPSVENIGASPGIGDHQPRAPIDSEHGPVRATPLARRLARQNGLDIRQLLGTGRRARIEKADVLAAIGGATIRPAITAATQDVLFAELPRGRMAYLDNQSGTGEPILLLHGFAGDRTTWATVAAGLRRAGRRVLIPDLPAHGLTEIGAASADDLSVDLEAFLDRVASRQSVQIVAHSLGAVAAIDLASALPGRVGCLDFITPAGLGLEIDADFIFGMANAKTPGEIAHLLRRLTVGRLELSPAALGELAQDLARGRLVALADSIVGPAGQTVDRLGRVNKLAEAIPIRILVGVEDRIIPWRHAMSVSPRVALHLFARSGHMPQWDQPGEVVNIILSGTR</sequence>
<dbReference type="PANTHER" id="PTHR23151:SF90">
    <property type="entry name" value="DIHYDROLIPOYLLYSINE-RESIDUE ACETYLTRANSFERASE COMPONENT OF PYRUVATE DEHYDROGENASE COMPLEX, MITOCHONDRIAL-RELATED"/>
    <property type="match status" value="1"/>
</dbReference>
<comment type="cofactor">
    <cofactor evidence="1">
        <name>(R)-lipoate</name>
        <dbReference type="ChEBI" id="CHEBI:83088"/>
    </cofactor>
</comment>
<dbReference type="Gene3D" id="4.10.320.10">
    <property type="entry name" value="E3-binding domain"/>
    <property type="match status" value="1"/>
</dbReference>
<dbReference type="PROSITE" id="PS00189">
    <property type="entry name" value="LIPOYL"/>
    <property type="match status" value="1"/>
</dbReference>
<dbReference type="PANTHER" id="PTHR23151">
    <property type="entry name" value="DIHYDROLIPOAMIDE ACETYL/SUCCINYL-TRANSFERASE-RELATED"/>
    <property type="match status" value="1"/>
</dbReference>
<name>A0ABV2GIM7_9HYPH</name>
<dbReference type="Pfam" id="PF02817">
    <property type="entry name" value="E3_binding"/>
    <property type="match status" value="1"/>
</dbReference>
<dbReference type="GO" id="GO:0004742">
    <property type="term" value="F:dihydrolipoyllysine-residue acetyltransferase activity"/>
    <property type="evidence" value="ECO:0007669"/>
    <property type="project" value="UniProtKB-EC"/>
</dbReference>
<evidence type="ECO:0000256" key="1">
    <source>
        <dbReference type="ARBA" id="ARBA00001938"/>
    </source>
</evidence>
<dbReference type="InterPro" id="IPR000089">
    <property type="entry name" value="Biotin_lipoyl"/>
</dbReference>
<dbReference type="Pfam" id="PF00364">
    <property type="entry name" value="Biotin_lipoyl"/>
    <property type="match status" value="2"/>
</dbReference>
<evidence type="ECO:0000256" key="3">
    <source>
        <dbReference type="ARBA" id="ARBA00022823"/>
    </source>
</evidence>
<reference evidence="7 8" key="1">
    <citation type="submission" date="2024-06" db="EMBL/GenBank/DDBJ databases">
        <title>Genomic Encyclopedia of Type Strains, Phase IV (KMG-IV): sequencing the most valuable type-strain genomes for metagenomic binning, comparative biology and taxonomic classification.</title>
        <authorList>
            <person name="Goeker M."/>
        </authorList>
    </citation>
    <scope>NUCLEOTIDE SEQUENCE [LARGE SCALE GENOMIC DNA]</scope>
    <source>
        <strain evidence="7 8">DSM 100022</strain>
    </source>
</reference>
<evidence type="ECO:0000259" key="5">
    <source>
        <dbReference type="PROSITE" id="PS50968"/>
    </source>
</evidence>
<dbReference type="InterPro" id="IPR003016">
    <property type="entry name" value="2-oxoA_DH_lipoyl-BS"/>
</dbReference>
<keyword evidence="7" id="KW-0670">Pyruvate</keyword>
<gene>
    <name evidence="7" type="ORF">ABID19_001165</name>
</gene>
<dbReference type="InterPro" id="IPR045257">
    <property type="entry name" value="E2/Pdx1"/>
</dbReference>
<dbReference type="Pfam" id="PF12697">
    <property type="entry name" value="Abhydrolase_6"/>
    <property type="match status" value="1"/>
</dbReference>
<dbReference type="InterPro" id="IPR036625">
    <property type="entry name" value="E3-bd_dom_sf"/>
</dbReference>
<dbReference type="EC" id="2.3.1.12" evidence="7"/>
<organism evidence="7 8">
    <name type="scientific">Mesorhizobium robiniae</name>
    <dbReference type="NCBI Taxonomy" id="559315"/>
    <lineage>
        <taxon>Bacteria</taxon>
        <taxon>Pseudomonadati</taxon>
        <taxon>Pseudomonadota</taxon>
        <taxon>Alphaproteobacteria</taxon>
        <taxon>Hyphomicrobiales</taxon>
        <taxon>Phyllobacteriaceae</taxon>
        <taxon>Mesorhizobium</taxon>
    </lineage>
</organism>
<dbReference type="SUPFAM" id="SSF53474">
    <property type="entry name" value="alpha/beta-Hydrolases"/>
    <property type="match status" value="1"/>
</dbReference>
<dbReference type="Gene3D" id="3.40.50.1820">
    <property type="entry name" value="alpha/beta hydrolase"/>
    <property type="match status" value="1"/>
</dbReference>
<accession>A0ABV2GIM7</accession>
<proteinExistence type="inferred from homology"/>
<dbReference type="PROSITE" id="PS50968">
    <property type="entry name" value="BIOTINYL_LIPOYL"/>
    <property type="match status" value="2"/>
</dbReference>
<feature type="domain" description="Peripheral subunit-binding (PSBD)" evidence="6">
    <location>
        <begin position="230"/>
        <end position="267"/>
    </location>
</feature>
<comment type="similarity">
    <text evidence="2">Belongs to the 2-oxoacid dehydrogenase family.</text>
</comment>
<dbReference type="InterPro" id="IPR011053">
    <property type="entry name" value="Single_hybrid_motif"/>
</dbReference>
<evidence type="ECO:0000259" key="6">
    <source>
        <dbReference type="PROSITE" id="PS51826"/>
    </source>
</evidence>
<comment type="caution">
    <text evidence="7">The sequence shown here is derived from an EMBL/GenBank/DDBJ whole genome shotgun (WGS) entry which is preliminary data.</text>
</comment>
<dbReference type="Gene3D" id="2.40.50.100">
    <property type="match status" value="2"/>
</dbReference>
<evidence type="ECO:0000313" key="8">
    <source>
        <dbReference type="Proteomes" id="UP001549204"/>
    </source>
</evidence>
<feature type="region of interest" description="Disordered" evidence="4">
    <location>
        <begin position="85"/>
        <end position="104"/>
    </location>
</feature>
<feature type="domain" description="Lipoyl-binding" evidence="5">
    <location>
        <begin position="3"/>
        <end position="78"/>
    </location>
</feature>
<dbReference type="SUPFAM" id="SSF47005">
    <property type="entry name" value="Peripheral subunit-binding domain of 2-oxo acid dehydrogenase complex"/>
    <property type="match status" value="1"/>
</dbReference>
<feature type="domain" description="Lipoyl-binding" evidence="5">
    <location>
        <begin position="112"/>
        <end position="187"/>
    </location>
</feature>
<keyword evidence="7" id="KW-0012">Acyltransferase</keyword>
<evidence type="ECO:0000256" key="4">
    <source>
        <dbReference type="SAM" id="MobiDB-lite"/>
    </source>
</evidence>
<keyword evidence="8" id="KW-1185">Reference proteome</keyword>
<evidence type="ECO:0000313" key="7">
    <source>
        <dbReference type="EMBL" id="MET3578148.1"/>
    </source>
</evidence>
<dbReference type="InterPro" id="IPR004167">
    <property type="entry name" value="PSBD"/>
</dbReference>
<protein>
    <submittedName>
        <fullName evidence="7">Pyruvate dehydrogenase E2 component (Dihydrolipoamide acetyltransferase)</fullName>
        <ecNumber evidence="7">2.3.1.12</ecNumber>
    </submittedName>
</protein>
<dbReference type="RefSeq" id="WP_354488722.1">
    <property type="nucleotide sequence ID" value="NZ_JBEPMC010000002.1"/>
</dbReference>